<evidence type="ECO:0000313" key="10">
    <source>
        <dbReference type="EMBL" id="CAH0100840.1"/>
    </source>
</evidence>
<feature type="transmembrane region" description="Helical" evidence="9">
    <location>
        <begin position="533"/>
        <end position="551"/>
    </location>
</feature>
<dbReference type="GO" id="GO:0051378">
    <property type="term" value="F:serotonin binding"/>
    <property type="evidence" value="ECO:0007669"/>
    <property type="project" value="TreeGrafter"/>
</dbReference>
<dbReference type="GO" id="GO:0005886">
    <property type="term" value="C:plasma membrane"/>
    <property type="evidence" value="ECO:0007669"/>
    <property type="project" value="TreeGrafter"/>
</dbReference>
<evidence type="ECO:0000256" key="7">
    <source>
        <dbReference type="ARBA" id="ARBA00023136"/>
    </source>
</evidence>
<dbReference type="GO" id="GO:0005335">
    <property type="term" value="F:serotonin:sodium:chloride symporter activity"/>
    <property type="evidence" value="ECO:0007669"/>
    <property type="project" value="TreeGrafter"/>
</dbReference>
<feature type="transmembrane region" description="Helical" evidence="9">
    <location>
        <begin position="639"/>
        <end position="667"/>
    </location>
</feature>
<evidence type="ECO:0000313" key="11">
    <source>
        <dbReference type="Proteomes" id="UP000789390"/>
    </source>
</evidence>
<feature type="binding site" evidence="8">
    <location>
        <position position="416"/>
    </location>
    <ligand>
        <name>Na(+)</name>
        <dbReference type="ChEBI" id="CHEBI:29101"/>
        <label>1</label>
    </ligand>
</feature>
<dbReference type="EMBL" id="CAKKLH010000046">
    <property type="protein sequence ID" value="CAH0100840.1"/>
    <property type="molecule type" value="Genomic_DNA"/>
</dbReference>
<gene>
    <name evidence="10" type="ORF">DGAL_LOCUS3128</name>
</gene>
<dbReference type="PRINTS" id="PR00176">
    <property type="entry name" value="NANEUSMPORT"/>
</dbReference>
<evidence type="ECO:0000256" key="8">
    <source>
        <dbReference type="PIRSR" id="PIRSR600175-1"/>
    </source>
</evidence>
<dbReference type="PROSITE" id="PS50267">
    <property type="entry name" value="NA_NEUROTRAN_SYMP_3"/>
    <property type="match status" value="1"/>
</dbReference>
<keyword evidence="11" id="KW-1185">Reference proteome</keyword>
<dbReference type="InterPro" id="IPR037272">
    <property type="entry name" value="SNS_sf"/>
</dbReference>
<dbReference type="SUPFAM" id="SSF161070">
    <property type="entry name" value="SNF-like"/>
    <property type="match status" value="1"/>
</dbReference>
<evidence type="ECO:0000256" key="1">
    <source>
        <dbReference type="ARBA" id="ARBA00004141"/>
    </source>
</evidence>
<feature type="binding site" evidence="8">
    <location>
        <position position="159"/>
    </location>
    <ligand>
        <name>Na(+)</name>
        <dbReference type="ChEBI" id="CHEBI:29101"/>
        <label>1</label>
    </ligand>
</feature>
<comment type="subcellular location">
    <subcellularLocation>
        <location evidence="1">Membrane</location>
        <topology evidence="1">Multi-pass membrane protein</topology>
    </subcellularLocation>
</comment>
<feature type="transmembrane region" description="Helical" evidence="9">
    <location>
        <begin position="143"/>
        <end position="164"/>
    </location>
</feature>
<evidence type="ECO:0000256" key="5">
    <source>
        <dbReference type="ARBA" id="ARBA00022847"/>
    </source>
</evidence>
<evidence type="ECO:0000256" key="2">
    <source>
        <dbReference type="ARBA" id="ARBA00006459"/>
    </source>
</evidence>
<proteinExistence type="inferred from homology"/>
<feature type="transmembrane region" description="Helical" evidence="9">
    <location>
        <begin position="563"/>
        <end position="584"/>
    </location>
</feature>
<dbReference type="AlphaFoldDB" id="A0A8J2RJH1"/>
<dbReference type="InterPro" id="IPR000175">
    <property type="entry name" value="Na/ntran_symport"/>
</dbReference>
<dbReference type="GO" id="GO:0098793">
    <property type="term" value="C:presynapse"/>
    <property type="evidence" value="ECO:0007669"/>
    <property type="project" value="GOC"/>
</dbReference>
<keyword evidence="8" id="KW-0915">Sodium</keyword>
<reference evidence="10" key="1">
    <citation type="submission" date="2021-11" db="EMBL/GenBank/DDBJ databases">
        <authorList>
            <person name="Schell T."/>
        </authorList>
    </citation>
    <scope>NUCLEOTIDE SEQUENCE</scope>
    <source>
        <strain evidence="10">M5</strain>
    </source>
</reference>
<evidence type="ECO:0000256" key="9">
    <source>
        <dbReference type="SAM" id="Phobius"/>
    </source>
</evidence>
<dbReference type="PANTHER" id="PTHR11616:SF279">
    <property type="entry name" value="SODIUM-DEPENDENT SEROTONIN TRANSPORTER"/>
    <property type="match status" value="1"/>
</dbReference>
<dbReference type="GO" id="GO:0006865">
    <property type="term" value="P:amino acid transport"/>
    <property type="evidence" value="ECO:0007669"/>
    <property type="project" value="TreeGrafter"/>
</dbReference>
<feature type="binding site" evidence="8">
    <location>
        <position position="448"/>
    </location>
    <ligand>
        <name>Na(+)</name>
        <dbReference type="ChEBI" id="CHEBI:29101"/>
        <label>1</label>
    </ligand>
</feature>
<keyword evidence="5" id="KW-0769">Symport</keyword>
<feature type="binding site" evidence="8">
    <location>
        <position position="507"/>
    </location>
    <ligand>
        <name>Na(+)</name>
        <dbReference type="ChEBI" id="CHEBI:29101"/>
        <label>1</label>
    </ligand>
</feature>
<dbReference type="GO" id="GO:0046872">
    <property type="term" value="F:metal ion binding"/>
    <property type="evidence" value="ECO:0007669"/>
    <property type="project" value="UniProtKB-KW"/>
</dbReference>
<feature type="transmembrane region" description="Helical" evidence="9">
    <location>
        <begin position="489"/>
        <end position="513"/>
    </location>
</feature>
<feature type="transmembrane region" description="Helical" evidence="9">
    <location>
        <begin position="442"/>
        <end position="469"/>
    </location>
</feature>
<dbReference type="Proteomes" id="UP000789390">
    <property type="component" value="Unassembled WGS sequence"/>
</dbReference>
<dbReference type="OrthoDB" id="6581954at2759"/>
<evidence type="ECO:0000256" key="6">
    <source>
        <dbReference type="ARBA" id="ARBA00022989"/>
    </source>
</evidence>
<feature type="transmembrane region" description="Helical" evidence="9">
    <location>
        <begin position="350"/>
        <end position="371"/>
    </location>
</feature>
<sequence length="770" mass="86121">MKKKQPAEVAETKSSQVQVTSLSFNLESGDNVAVEGNVNTIKDRIPRHVTQQRTNSVIEPFEVASLPLGLGLAEDGNSLSRSPLSLRQRSDAERAFLSSHRPLTSLRPSSVAVISDIPDFSSTTDLTPLSVVTFKEEKSQRNIWLDNASLMGMSLALCNIWRLPTFIYFNHSGEALIAYIILMVVVGLPLFVLELSLGQFGQTGVIKLWRAVPFFKVCKELVTFVQQLFIQLYKFLWATGIGVAQMIAGLYQASYFPTLITWAFQFGILGIGGWNQCESSSQNLTACLCQEPGSKDCNLYGVISVEEWCFESDVLYKYDGHINYKMLPMLAAVLILVALCISFGAKVMKIILTLSGVICAVLLSVALALALSHPNNSLTNSNNTAQIGINLLAPNEPWGFGRGEVWCGAMVQVIFSLAIGFGTLPSLSSSSYFSRNIIRDGIFIWLINILFAVLAVITTFAWIGISGLYEKDVVHPNAFLYFVYYNISNSLWAGLAFGLIFLSGLNSMLPLMYAIIQNLYENFPALKQRYQKLTYGLLFIAVWLINIPGLIPAGNEVVTMWDHYAAGGTALTCLIIHLIGWLWVYGGKNLKRDFEFMINRPITFFWNVSWSYVTIIVLLIAELWGFFGMPLDGTTNCLYPIWLMATGWSFYLLALVVALVIAIRVVVHETEYELIKKLTNSMKADRHWGPIDPLLHFHWKRAIELPSGLVPYSMNTISRRLNDEGDQKIETDISSNFDQNSMPKSRNASITMVRLPHYERHYDEQGLAID</sequence>
<evidence type="ECO:0008006" key="12">
    <source>
        <dbReference type="Google" id="ProtNLM"/>
    </source>
</evidence>
<evidence type="ECO:0000256" key="4">
    <source>
        <dbReference type="ARBA" id="ARBA00022692"/>
    </source>
</evidence>
<evidence type="ECO:0000256" key="3">
    <source>
        <dbReference type="ARBA" id="ARBA00022448"/>
    </source>
</evidence>
<feature type="binding site" evidence="8">
    <location>
        <position position="152"/>
    </location>
    <ligand>
        <name>Na(+)</name>
        <dbReference type="ChEBI" id="CHEBI:29101"/>
        <label>1</label>
    </ligand>
</feature>
<comment type="caution">
    <text evidence="10">The sequence shown here is derived from an EMBL/GenBank/DDBJ whole genome shotgun (WGS) entry which is preliminary data.</text>
</comment>
<organism evidence="10 11">
    <name type="scientific">Daphnia galeata</name>
    <dbReference type="NCBI Taxonomy" id="27404"/>
    <lineage>
        <taxon>Eukaryota</taxon>
        <taxon>Metazoa</taxon>
        <taxon>Ecdysozoa</taxon>
        <taxon>Arthropoda</taxon>
        <taxon>Crustacea</taxon>
        <taxon>Branchiopoda</taxon>
        <taxon>Diplostraca</taxon>
        <taxon>Cladocera</taxon>
        <taxon>Anomopoda</taxon>
        <taxon>Daphniidae</taxon>
        <taxon>Daphnia</taxon>
    </lineage>
</organism>
<accession>A0A8J2RJH1</accession>
<protein>
    <recommendedName>
        <fullName evidence="12">Transporter</fullName>
    </recommendedName>
</protein>
<keyword evidence="6 9" id="KW-1133">Transmembrane helix</keyword>
<feature type="transmembrane region" description="Helical" evidence="9">
    <location>
        <begin position="176"/>
        <end position="197"/>
    </location>
</feature>
<dbReference type="Pfam" id="PF00209">
    <property type="entry name" value="SNF"/>
    <property type="match status" value="1"/>
</dbReference>
<keyword evidence="3" id="KW-0813">Transport</keyword>
<comment type="similarity">
    <text evidence="2">Belongs to the sodium:neurotransmitter symporter (SNF) (TC 2.A.22) family.</text>
</comment>
<keyword evidence="4 9" id="KW-0812">Transmembrane</keyword>
<keyword evidence="8" id="KW-0479">Metal-binding</keyword>
<keyword evidence="7 9" id="KW-0472">Membrane</keyword>
<feature type="transmembrane region" description="Helical" evidence="9">
    <location>
        <begin position="235"/>
        <end position="253"/>
    </location>
</feature>
<feature type="transmembrane region" description="Helical" evidence="9">
    <location>
        <begin position="403"/>
        <end position="421"/>
    </location>
</feature>
<feature type="transmembrane region" description="Helical" evidence="9">
    <location>
        <begin position="604"/>
        <end position="627"/>
    </location>
</feature>
<dbReference type="GO" id="GO:0043005">
    <property type="term" value="C:neuron projection"/>
    <property type="evidence" value="ECO:0007669"/>
    <property type="project" value="TreeGrafter"/>
</dbReference>
<name>A0A8J2RJH1_9CRUS</name>
<feature type="transmembrane region" description="Helical" evidence="9">
    <location>
        <begin position="326"/>
        <end position="343"/>
    </location>
</feature>
<dbReference type="PANTHER" id="PTHR11616">
    <property type="entry name" value="SODIUM/CHLORIDE DEPENDENT TRANSPORTER"/>
    <property type="match status" value="1"/>
</dbReference>